<dbReference type="RefSeq" id="WP_160773978.1">
    <property type="nucleotide sequence ID" value="NZ_WUMV01000001.1"/>
</dbReference>
<dbReference type="Pfam" id="PF00294">
    <property type="entry name" value="PfkB"/>
    <property type="match status" value="1"/>
</dbReference>
<gene>
    <name evidence="4" type="ORF">GR183_02400</name>
</gene>
<evidence type="ECO:0000256" key="2">
    <source>
        <dbReference type="ARBA" id="ARBA00022777"/>
    </source>
</evidence>
<dbReference type="SUPFAM" id="SSF53613">
    <property type="entry name" value="Ribokinase-like"/>
    <property type="match status" value="1"/>
</dbReference>
<dbReference type="Gene3D" id="3.40.1190.20">
    <property type="match status" value="1"/>
</dbReference>
<sequence>MPTRTSHCEVAAFGAINLDTIVKARQTIKRDTSTPSDFIETPGGVAANVARALARCGVSSALAGAVGQDETGAMLKRMLAEAGIEISDVRELEKPTGRYVALHDPDGSLAAAAVHGEIADSLPPDFFDEMEGAAASARIWFVDANLPALLLSRVMEMAGERLLVADAVSVAKAPRLAAILPRLDMLFCNRAEAAELAGMTPGASALELAAKLARQGAKACCVTDGARPAGCALQGECFSISPLNARVVDVTGAGDALIAGWIAARLKVPAGRPALEAGFAASAIAVEAKGSAPDNLNWDAIEQRMREN</sequence>
<dbReference type="EMBL" id="WUMV01000001">
    <property type="protein sequence ID" value="MXN63743.1"/>
    <property type="molecule type" value="Genomic_DNA"/>
</dbReference>
<dbReference type="InterPro" id="IPR029056">
    <property type="entry name" value="Ribokinase-like"/>
</dbReference>
<dbReference type="AlphaFoldDB" id="A0A7X3LRG5"/>
<proteinExistence type="predicted"/>
<comment type="caution">
    <text evidence="4">The sequence shown here is derived from an EMBL/GenBank/DDBJ whole genome shotgun (WGS) entry which is preliminary data.</text>
</comment>
<evidence type="ECO:0000313" key="5">
    <source>
        <dbReference type="Proteomes" id="UP000433101"/>
    </source>
</evidence>
<evidence type="ECO:0000259" key="3">
    <source>
        <dbReference type="Pfam" id="PF00294"/>
    </source>
</evidence>
<dbReference type="GO" id="GO:0016301">
    <property type="term" value="F:kinase activity"/>
    <property type="evidence" value="ECO:0007669"/>
    <property type="project" value="UniProtKB-KW"/>
</dbReference>
<accession>A0A7X3LRG5</accession>
<evidence type="ECO:0000313" key="4">
    <source>
        <dbReference type="EMBL" id="MXN63743.1"/>
    </source>
</evidence>
<keyword evidence="5" id="KW-1185">Reference proteome</keyword>
<keyword evidence="1" id="KW-0808">Transferase</keyword>
<keyword evidence="2 4" id="KW-0418">Kinase</keyword>
<dbReference type="InterPro" id="IPR011611">
    <property type="entry name" value="PfkB_dom"/>
</dbReference>
<protein>
    <submittedName>
        <fullName evidence="4">Kinase</fullName>
    </submittedName>
</protein>
<dbReference type="InterPro" id="IPR002173">
    <property type="entry name" value="Carboh/pur_kinase_PfkB_CS"/>
</dbReference>
<dbReference type="PANTHER" id="PTHR10584:SF166">
    <property type="entry name" value="RIBOKINASE"/>
    <property type="match status" value="1"/>
</dbReference>
<evidence type="ECO:0000256" key="1">
    <source>
        <dbReference type="ARBA" id="ARBA00022679"/>
    </source>
</evidence>
<dbReference type="Proteomes" id="UP000433101">
    <property type="component" value="Unassembled WGS sequence"/>
</dbReference>
<dbReference type="PROSITE" id="PS00583">
    <property type="entry name" value="PFKB_KINASES_1"/>
    <property type="match status" value="1"/>
</dbReference>
<organism evidence="4 5">
    <name type="scientific">Stappia sediminis</name>
    <dbReference type="NCBI Taxonomy" id="2692190"/>
    <lineage>
        <taxon>Bacteria</taxon>
        <taxon>Pseudomonadati</taxon>
        <taxon>Pseudomonadota</taxon>
        <taxon>Alphaproteobacteria</taxon>
        <taxon>Hyphomicrobiales</taxon>
        <taxon>Stappiaceae</taxon>
        <taxon>Stappia</taxon>
    </lineage>
</organism>
<reference evidence="4 5" key="1">
    <citation type="submission" date="2019-12" db="EMBL/GenBank/DDBJ databases">
        <authorList>
            <person name="Li M."/>
        </authorList>
    </citation>
    <scope>NUCLEOTIDE SEQUENCE [LARGE SCALE GENOMIC DNA]</scope>
    <source>
        <strain evidence="4 5">GBMRC 2046</strain>
    </source>
</reference>
<dbReference type="PANTHER" id="PTHR10584">
    <property type="entry name" value="SUGAR KINASE"/>
    <property type="match status" value="1"/>
</dbReference>
<name>A0A7X3LRG5_9HYPH</name>
<feature type="domain" description="Carbohydrate kinase PfkB" evidence="3">
    <location>
        <begin position="10"/>
        <end position="293"/>
    </location>
</feature>